<keyword evidence="3" id="KW-1185">Reference proteome</keyword>
<sequence>MQRRSTNLIRIYKIITKFEGFNHFNFHPLLLPTVKKGGKIRSSTKLRPPKAYAGTQRHLCL</sequence>
<dbReference type="EMBL" id="CP097510">
    <property type="protein sequence ID" value="URE39956.1"/>
    <property type="molecule type" value="Genomic_DNA"/>
</dbReference>
<evidence type="ECO:0000313" key="2">
    <source>
        <dbReference type="EMBL" id="URE39956.1"/>
    </source>
</evidence>
<organism evidence="2 3">
    <name type="scientific">Musa troglodytarum</name>
    <name type="common">fe'i banana</name>
    <dbReference type="NCBI Taxonomy" id="320322"/>
    <lineage>
        <taxon>Eukaryota</taxon>
        <taxon>Viridiplantae</taxon>
        <taxon>Streptophyta</taxon>
        <taxon>Embryophyta</taxon>
        <taxon>Tracheophyta</taxon>
        <taxon>Spermatophyta</taxon>
        <taxon>Magnoliopsida</taxon>
        <taxon>Liliopsida</taxon>
        <taxon>Zingiberales</taxon>
        <taxon>Musaceae</taxon>
        <taxon>Musa</taxon>
    </lineage>
</organism>
<feature type="region of interest" description="Disordered" evidence="1">
    <location>
        <begin position="40"/>
        <end position="61"/>
    </location>
</feature>
<dbReference type="Proteomes" id="UP001055439">
    <property type="component" value="Chromosome 8"/>
</dbReference>
<gene>
    <name evidence="2" type="ORF">MUK42_37124</name>
</gene>
<accession>A0A9E7HST4</accession>
<evidence type="ECO:0000256" key="1">
    <source>
        <dbReference type="SAM" id="MobiDB-lite"/>
    </source>
</evidence>
<reference evidence="2" key="1">
    <citation type="submission" date="2022-05" db="EMBL/GenBank/DDBJ databases">
        <title>The Musa troglodytarum L. genome provides insights into the mechanism of non-climacteric behaviour and enrichment of carotenoids.</title>
        <authorList>
            <person name="Wang J."/>
        </authorList>
    </citation>
    <scope>NUCLEOTIDE SEQUENCE</scope>
    <source>
        <tissue evidence="2">Leaf</tissue>
    </source>
</reference>
<evidence type="ECO:0000313" key="3">
    <source>
        <dbReference type="Proteomes" id="UP001055439"/>
    </source>
</evidence>
<dbReference type="AlphaFoldDB" id="A0A9E7HST4"/>
<proteinExistence type="predicted"/>
<name>A0A9E7HST4_9LILI</name>
<protein>
    <submittedName>
        <fullName evidence="2">Uncharacterized protein</fullName>
    </submittedName>
</protein>